<name>A0A7W1WPI5_9BACL</name>
<comment type="caution">
    <text evidence="2">The sequence shown here is derived from an EMBL/GenBank/DDBJ whole genome shotgun (WGS) entry which is preliminary data.</text>
</comment>
<dbReference type="RefSeq" id="WP_181750954.1">
    <property type="nucleotide sequence ID" value="NZ_JACEIQ010000003.1"/>
</dbReference>
<dbReference type="Gene3D" id="3.30.200.20">
    <property type="entry name" value="Phosphorylase Kinase, domain 1"/>
    <property type="match status" value="1"/>
</dbReference>
<dbReference type="GO" id="GO:0016740">
    <property type="term" value="F:transferase activity"/>
    <property type="evidence" value="ECO:0007669"/>
    <property type="project" value="UniProtKB-KW"/>
</dbReference>
<sequence>MSNAIEEVTQLTGEKRLPDLLKNHYQIQVLGAKPMGGVLKLETDQGLFVLKRVRHGEKDRWRMVSELAKHVAKSKPDRTGIPTPVPTTSEQPLFNGYRFSYVLLPWIDANLVSLSQIEDWKRTSRDLAHFHQSTRGFVPTVPYRKYQHTGKWMPEWERSLGQLEIFQMAAKWTDTPTETDQYWLETSAYTKAILENLIGYYQKIGGDKLCKNTVQYGKACHYNLHRHNLLTDARGRTHLVDWNETVLDVRTRDLAKWLLYGYGRTGSRAVLTSILQGYQEIAPLDEAEYPLLYARLLFPEKLLRLLQGIYDQQSISIESAAPDVRRAAYMEEKKTDLLRLFPIIVKEEFNVSIPQLDWLR</sequence>
<dbReference type="Proteomes" id="UP000535491">
    <property type="component" value="Unassembled WGS sequence"/>
</dbReference>
<dbReference type="AlphaFoldDB" id="A0A7W1WPI5"/>
<proteinExistence type="predicted"/>
<protein>
    <submittedName>
        <fullName evidence="2">Phosphotransferase</fullName>
    </submittedName>
</protein>
<dbReference type="InterPro" id="IPR011009">
    <property type="entry name" value="Kinase-like_dom_sf"/>
</dbReference>
<keyword evidence="2" id="KW-0808">Transferase</keyword>
<dbReference type="EMBL" id="JACEIQ010000003">
    <property type="protein sequence ID" value="MBA4493718.1"/>
    <property type="molecule type" value="Genomic_DNA"/>
</dbReference>
<dbReference type="Gene3D" id="3.90.1200.10">
    <property type="match status" value="1"/>
</dbReference>
<gene>
    <name evidence="2" type="ORF">H1191_05300</name>
</gene>
<organism evidence="2 3">
    <name type="scientific">Paenactinomyces guangxiensis</name>
    <dbReference type="NCBI Taxonomy" id="1490290"/>
    <lineage>
        <taxon>Bacteria</taxon>
        <taxon>Bacillati</taxon>
        <taxon>Bacillota</taxon>
        <taxon>Bacilli</taxon>
        <taxon>Bacillales</taxon>
        <taxon>Thermoactinomycetaceae</taxon>
        <taxon>Paenactinomyces</taxon>
    </lineage>
</organism>
<dbReference type="InterPro" id="IPR047175">
    <property type="entry name" value="CotS-like"/>
</dbReference>
<keyword evidence="3" id="KW-1185">Reference proteome</keyword>
<dbReference type="PANTHER" id="PTHR39179">
    <property type="entry name" value="SPORE COAT PROTEIN I"/>
    <property type="match status" value="1"/>
</dbReference>
<evidence type="ECO:0000259" key="1">
    <source>
        <dbReference type="Pfam" id="PF01636"/>
    </source>
</evidence>
<dbReference type="Pfam" id="PF01636">
    <property type="entry name" value="APH"/>
    <property type="match status" value="1"/>
</dbReference>
<evidence type="ECO:0000313" key="2">
    <source>
        <dbReference type="EMBL" id="MBA4493718.1"/>
    </source>
</evidence>
<evidence type="ECO:0000313" key="3">
    <source>
        <dbReference type="Proteomes" id="UP000535491"/>
    </source>
</evidence>
<reference evidence="2 3" key="1">
    <citation type="submission" date="2020-07" db="EMBL/GenBank/DDBJ databases">
        <authorList>
            <person name="Feng H."/>
        </authorList>
    </citation>
    <scope>NUCLEOTIDE SEQUENCE [LARGE SCALE GENOMIC DNA]</scope>
    <source>
        <strain evidence="3">s-10</strain>
    </source>
</reference>
<feature type="domain" description="Aminoglycoside phosphotransferase" evidence="1">
    <location>
        <begin position="41"/>
        <end position="282"/>
    </location>
</feature>
<dbReference type="PANTHER" id="PTHR39179:SF3">
    <property type="entry name" value="COTS-RELATED PROTEIN"/>
    <property type="match status" value="1"/>
</dbReference>
<dbReference type="InterPro" id="IPR002575">
    <property type="entry name" value="Aminoglycoside_PTrfase"/>
</dbReference>
<dbReference type="SUPFAM" id="SSF56112">
    <property type="entry name" value="Protein kinase-like (PK-like)"/>
    <property type="match status" value="1"/>
</dbReference>
<accession>A0A7W1WPI5</accession>
<dbReference type="GO" id="GO:0042601">
    <property type="term" value="C:endospore-forming forespore"/>
    <property type="evidence" value="ECO:0007669"/>
    <property type="project" value="TreeGrafter"/>
</dbReference>